<reference evidence="10 11" key="1">
    <citation type="journal article" date="2009" name="Science">
        <title>Green evolution and dynamic adaptations revealed by genomes of the marine picoeukaryotes Micromonas.</title>
        <authorList>
            <person name="Worden A.Z."/>
            <person name="Lee J.H."/>
            <person name="Mock T."/>
            <person name="Rouze P."/>
            <person name="Simmons M.P."/>
            <person name="Aerts A.L."/>
            <person name="Allen A.E."/>
            <person name="Cuvelier M.L."/>
            <person name="Derelle E."/>
            <person name="Everett M.V."/>
            <person name="Foulon E."/>
            <person name="Grimwood J."/>
            <person name="Gundlach H."/>
            <person name="Henrissat B."/>
            <person name="Napoli C."/>
            <person name="McDonald S.M."/>
            <person name="Parker M.S."/>
            <person name="Rombauts S."/>
            <person name="Salamov A."/>
            <person name="Von Dassow P."/>
            <person name="Badger J.H."/>
            <person name="Coutinho P.M."/>
            <person name="Demir E."/>
            <person name="Dubchak I."/>
            <person name="Gentemann C."/>
            <person name="Eikrem W."/>
            <person name="Gready J.E."/>
            <person name="John U."/>
            <person name="Lanier W."/>
            <person name="Lindquist E.A."/>
            <person name="Lucas S."/>
            <person name="Mayer K.F."/>
            <person name="Moreau H."/>
            <person name="Not F."/>
            <person name="Otillar R."/>
            <person name="Panaud O."/>
            <person name="Pangilinan J."/>
            <person name="Paulsen I."/>
            <person name="Piegu B."/>
            <person name="Poliakov A."/>
            <person name="Robbens S."/>
            <person name="Schmutz J."/>
            <person name="Toulza E."/>
            <person name="Wyss T."/>
            <person name="Zelensky A."/>
            <person name="Zhou K."/>
            <person name="Armbrust E.V."/>
            <person name="Bhattacharya D."/>
            <person name="Goodenough U.W."/>
            <person name="Van de Peer Y."/>
            <person name="Grigoriev I.V."/>
        </authorList>
    </citation>
    <scope>NUCLEOTIDE SEQUENCE [LARGE SCALE GENOMIC DNA]</scope>
    <source>
        <strain evidence="11">RCC299 / NOUM17</strain>
    </source>
</reference>
<feature type="region of interest" description="Disordered" evidence="8">
    <location>
        <begin position="336"/>
        <end position="359"/>
    </location>
</feature>
<organism evidence="10 11">
    <name type="scientific">Micromonas commoda (strain RCC299 / NOUM17 / CCMP2709)</name>
    <name type="common">Picoplanktonic green alga</name>
    <dbReference type="NCBI Taxonomy" id="296587"/>
    <lineage>
        <taxon>Eukaryota</taxon>
        <taxon>Viridiplantae</taxon>
        <taxon>Chlorophyta</taxon>
        <taxon>Mamiellophyceae</taxon>
        <taxon>Mamiellales</taxon>
        <taxon>Mamiellaceae</taxon>
        <taxon>Micromonas</taxon>
    </lineage>
</organism>
<evidence type="ECO:0000256" key="7">
    <source>
        <dbReference type="ARBA" id="ARBA00023136"/>
    </source>
</evidence>
<dbReference type="EMBL" id="CP001328">
    <property type="protein sequence ID" value="ACO65298.1"/>
    <property type="molecule type" value="Genomic_DNA"/>
</dbReference>
<proteinExistence type="predicted"/>
<evidence type="ECO:0000256" key="2">
    <source>
        <dbReference type="ARBA" id="ARBA00004687"/>
    </source>
</evidence>
<dbReference type="GO" id="GO:0005789">
    <property type="term" value="C:endoplasmic reticulum membrane"/>
    <property type="evidence" value="ECO:0007669"/>
    <property type="project" value="UniProtKB-SubCell"/>
</dbReference>
<feature type="transmembrane region" description="Helical" evidence="9">
    <location>
        <begin position="90"/>
        <end position="110"/>
    </location>
</feature>
<keyword evidence="7 9" id="KW-0472">Membrane</keyword>
<dbReference type="RefSeq" id="XP_002504040.1">
    <property type="nucleotide sequence ID" value="XM_002503994.1"/>
</dbReference>
<dbReference type="Proteomes" id="UP000002009">
    <property type="component" value="Chromosome 7"/>
</dbReference>
<evidence type="ECO:0000256" key="6">
    <source>
        <dbReference type="ARBA" id="ARBA00022989"/>
    </source>
</evidence>
<dbReference type="Pfam" id="PF06699">
    <property type="entry name" value="PIG-F"/>
    <property type="match status" value="1"/>
</dbReference>
<protein>
    <submittedName>
        <fullName evidence="10">Uncharacterized protein</fullName>
    </submittedName>
</protein>
<feature type="transmembrane region" description="Helical" evidence="9">
    <location>
        <begin position="140"/>
        <end position="164"/>
    </location>
</feature>
<dbReference type="InParanoid" id="C1EB01"/>
<dbReference type="FunCoup" id="C1EB01">
    <property type="interactions" value="878"/>
</dbReference>
<evidence type="ECO:0000313" key="10">
    <source>
        <dbReference type="EMBL" id="ACO65298.1"/>
    </source>
</evidence>
<dbReference type="KEGG" id="mis:MICPUN_101594"/>
<evidence type="ECO:0000256" key="9">
    <source>
        <dbReference type="SAM" id="Phobius"/>
    </source>
</evidence>
<accession>C1EB01</accession>
<evidence type="ECO:0000256" key="4">
    <source>
        <dbReference type="ARBA" id="ARBA00022692"/>
    </source>
</evidence>
<sequence>MGTHTHWWGSPKVMGGEFKEENKPDPWELSPYELGREYAYHHRVSGKTAAWIVAYCVALIWAVLEGAVGAPAHRIDAKGNAGTLITHPLVVARSTAILHAGVCVVFHILARRVWSGDDHDDPTKRVGPHLPARCGPLGMIVNSVLAVAFGTVFYSVLFCAFNYTSLFHRPIETMHVAAMVSSFGWVPGACLYGFPPTSGRWRRSGADTKTFWNFWEWHRVLFMGCNAPWRPADASWFLAFWLPALGCWVGAMPIPLDWGRAWQPYPITLLYGAVGGMCLGQVVAAGWAVAKWRSDDGCVLGFGGETNEREKRTRWIEEVRADEAEMLARAKRNDEYGKRRRKEERERRRREREEEEKED</sequence>
<gene>
    <name evidence="10" type="ORF">MICPUN_101594</name>
</gene>
<dbReference type="STRING" id="296587.C1EB01"/>
<evidence type="ECO:0000256" key="5">
    <source>
        <dbReference type="ARBA" id="ARBA00022824"/>
    </source>
</evidence>
<dbReference type="GeneID" id="8245330"/>
<feature type="transmembrane region" description="Helical" evidence="9">
    <location>
        <begin position="49"/>
        <end position="70"/>
    </location>
</feature>
<dbReference type="InterPro" id="IPR009580">
    <property type="entry name" value="GPI_biosynthesis_protein_Pig-F"/>
</dbReference>
<keyword evidence="4 9" id="KW-0812">Transmembrane</keyword>
<keyword evidence="11" id="KW-1185">Reference proteome</keyword>
<evidence type="ECO:0000256" key="1">
    <source>
        <dbReference type="ARBA" id="ARBA00004477"/>
    </source>
</evidence>
<keyword evidence="6 9" id="KW-1133">Transmembrane helix</keyword>
<comment type="subcellular location">
    <subcellularLocation>
        <location evidence="1">Endoplasmic reticulum membrane</location>
        <topology evidence="1">Multi-pass membrane protein</topology>
    </subcellularLocation>
</comment>
<keyword evidence="3" id="KW-0337">GPI-anchor biosynthesis</keyword>
<dbReference type="AlphaFoldDB" id="C1EB01"/>
<dbReference type="GO" id="GO:0006506">
    <property type="term" value="P:GPI anchor biosynthetic process"/>
    <property type="evidence" value="ECO:0007669"/>
    <property type="project" value="UniProtKB-UniPathway"/>
</dbReference>
<feature type="transmembrane region" description="Helical" evidence="9">
    <location>
        <begin position="236"/>
        <end position="256"/>
    </location>
</feature>
<evidence type="ECO:0000256" key="8">
    <source>
        <dbReference type="SAM" id="MobiDB-lite"/>
    </source>
</evidence>
<keyword evidence="5" id="KW-0256">Endoplasmic reticulum</keyword>
<comment type="pathway">
    <text evidence="2">Glycolipid biosynthesis; glycosylphosphatidylinositol-anchor biosynthesis.</text>
</comment>
<name>C1EB01_MICCC</name>
<evidence type="ECO:0000313" key="11">
    <source>
        <dbReference type="Proteomes" id="UP000002009"/>
    </source>
</evidence>
<dbReference type="UniPathway" id="UPA00196"/>
<dbReference type="OrthoDB" id="17366at2759"/>
<feature type="compositionally biased region" description="Basic residues" evidence="8">
    <location>
        <begin position="338"/>
        <end position="350"/>
    </location>
</feature>
<feature type="transmembrane region" description="Helical" evidence="9">
    <location>
        <begin position="268"/>
        <end position="290"/>
    </location>
</feature>
<evidence type="ECO:0000256" key="3">
    <source>
        <dbReference type="ARBA" id="ARBA00022502"/>
    </source>
</evidence>